<evidence type="ECO:0000313" key="3">
    <source>
        <dbReference type="EMBL" id="KAA1119602.1"/>
    </source>
</evidence>
<reference evidence="4 5" key="1">
    <citation type="submission" date="2019-05" db="EMBL/GenBank/DDBJ databases">
        <title>Emergence of the Ug99 lineage of the wheat stem rust pathogen through somatic hybridization.</title>
        <authorList>
            <person name="Li F."/>
            <person name="Upadhyaya N.M."/>
            <person name="Sperschneider J."/>
            <person name="Matny O."/>
            <person name="Nguyen-Phuc H."/>
            <person name="Mago R."/>
            <person name="Raley C."/>
            <person name="Miller M.E."/>
            <person name="Silverstein K.A.T."/>
            <person name="Henningsen E."/>
            <person name="Hirsch C.D."/>
            <person name="Visser B."/>
            <person name="Pretorius Z.A."/>
            <person name="Steffenson B.J."/>
            <person name="Schwessinger B."/>
            <person name="Dodds P.N."/>
            <person name="Figueroa M."/>
        </authorList>
    </citation>
    <scope>NUCLEOTIDE SEQUENCE [LARGE SCALE GENOMIC DNA]</scope>
    <source>
        <strain evidence="3">21-0</strain>
        <strain evidence="2 5">Ug99</strain>
    </source>
</reference>
<organism evidence="3 4">
    <name type="scientific">Puccinia graminis f. sp. tritici</name>
    <dbReference type="NCBI Taxonomy" id="56615"/>
    <lineage>
        <taxon>Eukaryota</taxon>
        <taxon>Fungi</taxon>
        <taxon>Dikarya</taxon>
        <taxon>Basidiomycota</taxon>
        <taxon>Pucciniomycotina</taxon>
        <taxon>Pucciniomycetes</taxon>
        <taxon>Pucciniales</taxon>
        <taxon>Pucciniaceae</taxon>
        <taxon>Puccinia</taxon>
    </lineage>
</organism>
<evidence type="ECO:0008006" key="6">
    <source>
        <dbReference type="Google" id="ProtNLM"/>
    </source>
</evidence>
<dbReference type="AlphaFoldDB" id="A0A5B0R207"/>
<evidence type="ECO:0000313" key="2">
    <source>
        <dbReference type="EMBL" id="KAA1109824.1"/>
    </source>
</evidence>
<evidence type="ECO:0000256" key="1">
    <source>
        <dbReference type="SAM" id="SignalP"/>
    </source>
</evidence>
<gene>
    <name evidence="3" type="ORF">PGT21_029940</name>
    <name evidence="2" type="ORF">PGTUg99_035496</name>
</gene>
<name>A0A5B0R207_PUCGR</name>
<dbReference type="EMBL" id="VSWC01000001">
    <property type="protein sequence ID" value="KAA1119602.1"/>
    <property type="molecule type" value="Genomic_DNA"/>
</dbReference>
<feature type="chain" id="PRO_5036366606" description="TNFR-Cys domain-containing protein" evidence="1">
    <location>
        <begin position="28"/>
        <end position="104"/>
    </location>
</feature>
<evidence type="ECO:0000313" key="5">
    <source>
        <dbReference type="Proteomes" id="UP000325313"/>
    </source>
</evidence>
<proteinExistence type="predicted"/>
<comment type="caution">
    <text evidence="3">The sequence shown here is derived from an EMBL/GenBank/DDBJ whole genome shotgun (WGS) entry which is preliminary data.</text>
</comment>
<evidence type="ECO:0000313" key="4">
    <source>
        <dbReference type="Proteomes" id="UP000324748"/>
    </source>
</evidence>
<keyword evidence="1" id="KW-0732">Signal</keyword>
<sequence length="104" mass="11878">MRLTHKKCLGKTLILLAVNFMPLTSTGICPKDCETLAKFPNILDQCGERYSCNNCNLYERNKRCDTFLSGEVHQCPKHCPNQTFFASQNCASHHFETCNEHSHI</sequence>
<feature type="signal peptide" evidence="1">
    <location>
        <begin position="1"/>
        <end position="27"/>
    </location>
</feature>
<protein>
    <recommendedName>
        <fullName evidence="6">TNFR-Cys domain-containing protein</fullName>
    </recommendedName>
</protein>
<accession>A0A5B0R207</accession>
<dbReference type="EMBL" id="VDEP01000304">
    <property type="protein sequence ID" value="KAA1109824.1"/>
    <property type="molecule type" value="Genomic_DNA"/>
</dbReference>
<dbReference type="Proteomes" id="UP000324748">
    <property type="component" value="Unassembled WGS sequence"/>
</dbReference>
<dbReference type="Proteomes" id="UP000325313">
    <property type="component" value="Unassembled WGS sequence"/>
</dbReference>
<keyword evidence="4" id="KW-1185">Reference proteome</keyword>